<dbReference type="EMBL" id="ML119775">
    <property type="protein sequence ID" value="RPA74960.1"/>
    <property type="molecule type" value="Genomic_DNA"/>
</dbReference>
<accession>A0A3N4HT30</accession>
<protein>
    <submittedName>
        <fullName evidence="2">Uncharacterized protein</fullName>
    </submittedName>
</protein>
<feature type="compositionally biased region" description="Basic and acidic residues" evidence="1">
    <location>
        <begin position="245"/>
        <end position="259"/>
    </location>
</feature>
<evidence type="ECO:0000313" key="2">
    <source>
        <dbReference type="EMBL" id="RPA74960.1"/>
    </source>
</evidence>
<organism evidence="2 3">
    <name type="scientific">Ascobolus immersus RN42</name>
    <dbReference type="NCBI Taxonomy" id="1160509"/>
    <lineage>
        <taxon>Eukaryota</taxon>
        <taxon>Fungi</taxon>
        <taxon>Dikarya</taxon>
        <taxon>Ascomycota</taxon>
        <taxon>Pezizomycotina</taxon>
        <taxon>Pezizomycetes</taxon>
        <taxon>Pezizales</taxon>
        <taxon>Ascobolaceae</taxon>
        <taxon>Ascobolus</taxon>
    </lineage>
</organism>
<feature type="region of interest" description="Disordered" evidence="1">
    <location>
        <begin position="1"/>
        <end position="29"/>
    </location>
</feature>
<reference evidence="2 3" key="1">
    <citation type="journal article" date="2018" name="Nat. Ecol. Evol.">
        <title>Pezizomycetes genomes reveal the molecular basis of ectomycorrhizal truffle lifestyle.</title>
        <authorList>
            <person name="Murat C."/>
            <person name="Payen T."/>
            <person name="Noel B."/>
            <person name="Kuo A."/>
            <person name="Morin E."/>
            <person name="Chen J."/>
            <person name="Kohler A."/>
            <person name="Krizsan K."/>
            <person name="Balestrini R."/>
            <person name="Da Silva C."/>
            <person name="Montanini B."/>
            <person name="Hainaut M."/>
            <person name="Levati E."/>
            <person name="Barry K.W."/>
            <person name="Belfiori B."/>
            <person name="Cichocki N."/>
            <person name="Clum A."/>
            <person name="Dockter R.B."/>
            <person name="Fauchery L."/>
            <person name="Guy J."/>
            <person name="Iotti M."/>
            <person name="Le Tacon F."/>
            <person name="Lindquist E.A."/>
            <person name="Lipzen A."/>
            <person name="Malagnac F."/>
            <person name="Mello A."/>
            <person name="Molinier V."/>
            <person name="Miyauchi S."/>
            <person name="Poulain J."/>
            <person name="Riccioni C."/>
            <person name="Rubini A."/>
            <person name="Sitrit Y."/>
            <person name="Splivallo R."/>
            <person name="Traeger S."/>
            <person name="Wang M."/>
            <person name="Zifcakova L."/>
            <person name="Wipf D."/>
            <person name="Zambonelli A."/>
            <person name="Paolocci F."/>
            <person name="Nowrousian M."/>
            <person name="Ottonello S."/>
            <person name="Baldrian P."/>
            <person name="Spatafora J.W."/>
            <person name="Henrissat B."/>
            <person name="Nagy L.G."/>
            <person name="Aury J.M."/>
            <person name="Wincker P."/>
            <person name="Grigoriev I.V."/>
            <person name="Bonfante P."/>
            <person name="Martin F.M."/>
        </authorList>
    </citation>
    <scope>NUCLEOTIDE SEQUENCE [LARGE SCALE GENOMIC DNA]</scope>
    <source>
        <strain evidence="2 3">RN42</strain>
    </source>
</reference>
<evidence type="ECO:0000256" key="1">
    <source>
        <dbReference type="SAM" id="MobiDB-lite"/>
    </source>
</evidence>
<name>A0A3N4HT30_ASCIM</name>
<proteinExistence type="predicted"/>
<feature type="compositionally biased region" description="Polar residues" evidence="1">
    <location>
        <begin position="63"/>
        <end position="87"/>
    </location>
</feature>
<feature type="compositionally biased region" description="Low complexity" evidence="1">
    <location>
        <begin position="1"/>
        <end position="24"/>
    </location>
</feature>
<evidence type="ECO:0000313" key="3">
    <source>
        <dbReference type="Proteomes" id="UP000275078"/>
    </source>
</evidence>
<sequence length="400" mass="43318">MADASLPTPSLPSSLPGSTPTVSSQYLEEPQVSDVTINFNVEPATATSTSTTALEGLEGAGFPTSNSHSASTEAQACKSPENNIDSESACFQRNPGPSSSRLLKDLGLPMPSSTGELATTLAPPTFPVDTTCINLEAPGDLQKRVLVDASRQTDAAHELSEFDEAFWQFPEGRERLLLVRERLLHEMEQRVYAGEFWISNLSSHPPNSVDGNFGYGAGSRQGCDGKAGDMGQVGSQHSALQRGPFDQDSRHGRVGDDSRQDFERNCESMRLVEGQLSAPQMGLFAQDSPDGRVGADPRQFLDAHPGTMRQAEANLLYHRRRAGTVSCPQRKAVSGQQSIARQFSVSQMLANAQRHELIQSQQVAGYQSDSLYVFHGNAVPSGNLVVLPWSGLTPRHPWRI</sequence>
<dbReference type="Proteomes" id="UP000275078">
    <property type="component" value="Unassembled WGS sequence"/>
</dbReference>
<gene>
    <name evidence="2" type="ORF">BJ508DRAFT_332542</name>
</gene>
<feature type="region of interest" description="Disordered" evidence="1">
    <location>
        <begin position="56"/>
        <end position="87"/>
    </location>
</feature>
<feature type="region of interest" description="Disordered" evidence="1">
    <location>
        <begin position="223"/>
        <end position="259"/>
    </location>
</feature>
<keyword evidence="3" id="KW-1185">Reference proteome</keyword>
<dbReference type="AlphaFoldDB" id="A0A3N4HT30"/>